<dbReference type="GO" id="GO:0016491">
    <property type="term" value="F:oxidoreductase activity"/>
    <property type="evidence" value="ECO:0007669"/>
    <property type="project" value="UniProtKB-KW"/>
</dbReference>
<reference evidence="2" key="1">
    <citation type="submission" date="2021-02" db="EMBL/GenBank/DDBJ databases">
        <authorList>
            <person name="Nowell W R."/>
        </authorList>
    </citation>
    <scope>NUCLEOTIDE SEQUENCE</scope>
</reference>
<dbReference type="PANTHER" id="PTHR43157">
    <property type="entry name" value="PHOSPHATIDYLINOSITOL-GLYCAN BIOSYNTHESIS CLASS F PROTEIN-RELATED"/>
    <property type="match status" value="1"/>
</dbReference>
<gene>
    <name evidence="3" type="ORF">JXQ802_LOCUS48488</name>
    <name evidence="2" type="ORF">PYM288_LOCUS32469</name>
</gene>
<dbReference type="Gene3D" id="3.40.50.720">
    <property type="entry name" value="NAD(P)-binding Rossmann-like Domain"/>
    <property type="match status" value="1"/>
</dbReference>
<protein>
    <submittedName>
        <fullName evidence="2">Uncharacterized protein</fullName>
    </submittedName>
</protein>
<dbReference type="Proteomes" id="UP000663854">
    <property type="component" value="Unassembled WGS sequence"/>
</dbReference>
<dbReference type="EMBL" id="CAJNOH010003899">
    <property type="protein sequence ID" value="CAF1352542.1"/>
    <property type="molecule type" value="Genomic_DNA"/>
</dbReference>
<evidence type="ECO:0000313" key="3">
    <source>
        <dbReference type="EMBL" id="CAF1602637.1"/>
    </source>
</evidence>
<proteinExistence type="predicted"/>
<evidence type="ECO:0000313" key="2">
    <source>
        <dbReference type="EMBL" id="CAF1352542.1"/>
    </source>
</evidence>
<name>A0A815HHB5_9BILA</name>
<evidence type="ECO:0000256" key="1">
    <source>
        <dbReference type="ARBA" id="ARBA00023002"/>
    </source>
</evidence>
<dbReference type="PANTHER" id="PTHR43157:SF31">
    <property type="entry name" value="PHOSPHATIDYLINOSITOL-GLYCAN BIOSYNTHESIS CLASS F PROTEIN"/>
    <property type="match status" value="1"/>
</dbReference>
<sequence>MWQVSCSPETYAEQLNQQTYTPWHAYALSKIANIYFTIELQHRYGSQGLQAYALHPGVVNTGLQRHVAISQWINAPFQSLLFKTQLEGTQTNLVCAVSDQAVPGKYYADCREETFANPHADDAERA</sequence>
<evidence type="ECO:0000313" key="4">
    <source>
        <dbReference type="Proteomes" id="UP000663854"/>
    </source>
</evidence>
<dbReference type="AlphaFoldDB" id="A0A815HHB5"/>
<comment type="caution">
    <text evidence="2">The sequence shown here is derived from an EMBL/GenBank/DDBJ whole genome shotgun (WGS) entry which is preliminary data.</text>
</comment>
<dbReference type="SUPFAM" id="SSF51735">
    <property type="entry name" value="NAD(P)-binding Rossmann-fold domains"/>
    <property type="match status" value="1"/>
</dbReference>
<dbReference type="EMBL" id="CAJNOL010005278">
    <property type="protein sequence ID" value="CAF1602637.1"/>
    <property type="molecule type" value="Genomic_DNA"/>
</dbReference>
<keyword evidence="5" id="KW-1185">Reference proteome</keyword>
<keyword evidence="1" id="KW-0560">Oxidoreductase</keyword>
<organism evidence="2 4">
    <name type="scientific">Rotaria sordida</name>
    <dbReference type="NCBI Taxonomy" id="392033"/>
    <lineage>
        <taxon>Eukaryota</taxon>
        <taxon>Metazoa</taxon>
        <taxon>Spiralia</taxon>
        <taxon>Gnathifera</taxon>
        <taxon>Rotifera</taxon>
        <taxon>Eurotatoria</taxon>
        <taxon>Bdelloidea</taxon>
        <taxon>Philodinida</taxon>
        <taxon>Philodinidae</taxon>
        <taxon>Rotaria</taxon>
    </lineage>
</organism>
<dbReference type="InterPro" id="IPR036291">
    <property type="entry name" value="NAD(P)-bd_dom_sf"/>
</dbReference>
<dbReference type="Proteomes" id="UP000663870">
    <property type="component" value="Unassembled WGS sequence"/>
</dbReference>
<accession>A0A815HHB5</accession>
<evidence type="ECO:0000313" key="5">
    <source>
        <dbReference type="Proteomes" id="UP000663870"/>
    </source>
</evidence>